<feature type="chain" id="PRO_5035436627" description="PDZ domain-containing protein" evidence="2">
    <location>
        <begin position="26"/>
        <end position="240"/>
    </location>
</feature>
<feature type="coiled-coil region" evidence="1">
    <location>
        <begin position="51"/>
        <end position="96"/>
    </location>
</feature>
<name>A0A8J9SBU0_PHATR</name>
<accession>A0A8J9SBU0</accession>
<keyword evidence="2" id="KW-0732">Signal</keyword>
<evidence type="ECO:0008006" key="4">
    <source>
        <dbReference type="Google" id="ProtNLM"/>
    </source>
</evidence>
<dbReference type="Proteomes" id="UP000836788">
    <property type="component" value="Chromosome 3"/>
</dbReference>
<protein>
    <recommendedName>
        <fullName evidence="4">PDZ domain-containing protein</fullName>
    </recommendedName>
</protein>
<dbReference type="AlphaFoldDB" id="A0A8J9SBU0"/>
<evidence type="ECO:0000313" key="3">
    <source>
        <dbReference type="EMBL" id="CAG9287383.1"/>
    </source>
</evidence>
<reference evidence="3" key="1">
    <citation type="submission" date="2022-02" db="EMBL/GenBank/DDBJ databases">
        <authorList>
            <person name="Giguere J D."/>
        </authorList>
    </citation>
    <scope>NUCLEOTIDE SEQUENCE</scope>
    <source>
        <strain evidence="3">CCAP 1055/1</strain>
    </source>
</reference>
<proteinExistence type="predicted"/>
<sequence length="240" mass="26671">MTVGRIFALLYLLFSASLVLKFAEAWTSFPSSLYGTHVRCNTALFVSKEDSQRFKEEAERLRKEVSLFEKEKNAIAAEQRRKIEEEQEAQQVLRERYSAVVPILKPNGETVEERVSFPPIYNDGSFIATCEASLPLGLILGESELFAATTVVDELAPGSNAEAAGVQIGDIVRAFTACRLEMTMPTWQVLAGGIGVPKTKRFMYSADGRPFEEVMEAVASNGQDPAERPMLLVLERRKIS</sequence>
<evidence type="ECO:0000256" key="2">
    <source>
        <dbReference type="SAM" id="SignalP"/>
    </source>
</evidence>
<keyword evidence="1" id="KW-0175">Coiled coil</keyword>
<evidence type="ECO:0000256" key="1">
    <source>
        <dbReference type="SAM" id="Coils"/>
    </source>
</evidence>
<gene>
    <name evidence="3" type="ORF">PTTT1_LOCUS35369</name>
</gene>
<feature type="signal peptide" evidence="2">
    <location>
        <begin position="1"/>
        <end position="25"/>
    </location>
</feature>
<dbReference type="EMBL" id="OU594944">
    <property type="protein sequence ID" value="CAG9287383.1"/>
    <property type="molecule type" value="Genomic_DNA"/>
</dbReference>
<organism evidence="3">
    <name type="scientific">Phaeodactylum tricornutum</name>
    <name type="common">Diatom</name>
    <dbReference type="NCBI Taxonomy" id="2850"/>
    <lineage>
        <taxon>Eukaryota</taxon>
        <taxon>Sar</taxon>
        <taxon>Stramenopiles</taxon>
        <taxon>Ochrophyta</taxon>
        <taxon>Bacillariophyta</taxon>
        <taxon>Bacillariophyceae</taxon>
        <taxon>Bacillariophycidae</taxon>
        <taxon>Naviculales</taxon>
        <taxon>Phaeodactylaceae</taxon>
        <taxon>Phaeodactylum</taxon>
    </lineage>
</organism>